<dbReference type="EMBL" id="CP037899">
    <property type="protein sequence ID" value="QDQ42627.1"/>
    <property type="molecule type" value="Genomic_DNA"/>
</dbReference>
<organism evidence="1 2">
    <name type="scientific">Methylacidiphilum kamchatkense Kam1</name>
    <dbReference type="NCBI Taxonomy" id="1202785"/>
    <lineage>
        <taxon>Bacteria</taxon>
        <taxon>Pseudomonadati</taxon>
        <taxon>Verrucomicrobiota</taxon>
        <taxon>Methylacidiphilae</taxon>
        <taxon>Methylacidiphilales</taxon>
        <taxon>Methylacidiphilaceae</taxon>
        <taxon>Methylacidiphilum (ex Ratnadevi et al. 2023)</taxon>
    </lineage>
</organism>
<dbReference type="Proteomes" id="UP000315925">
    <property type="component" value="Chromosome"/>
</dbReference>
<dbReference type="KEGG" id="mkc:kam1_1405"/>
<evidence type="ECO:0000313" key="1">
    <source>
        <dbReference type="EMBL" id="QDQ42627.1"/>
    </source>
</evidence>
<evidence type="ECO:0000313" key="2">
    <source>
        <dbReference type="Proteomes" id="UP000315925"/>
    </source>
</evidence>
<dbReference type="AlphaFoldDB" id="A0A516TN15"/>
<protein>
    <submittedName>
        <fullName evidence="1">Uncharacterized protein</fullName>
    </submittedName>
</protein>
<gene>
    <name evidence="1" type="ORF">kam1_1405</name>
</gene>
<accession>A0A516TN15</accession>
<name>A0A516TN15_9BACT</name>
<sequence length="35" mass="4187">MTSLSLPYENLWMVEQMPLGCKCVIKKKHKEKQHK</sequence>
<proteinExistence type="predicted"/>
<reference evidence="2" key="1">
    <citation type="submission" date="2019-03" db="EMBL/GenBank/DDBJ databases">
        <title>Complete genome of Methylacidiphilum kamchatkense Kam1.</title>
        <authorList>
            <person name="Kruse T."/>
            <person name="Murarilal Ratnadevi C."/>
            <person name="Erikstad H.-A."/>
            <person name="Birkeland N.-K."/>
        </authorList>
    </citation>
    <scope>NUCLEOTIDE SEQUENCE [LARGE SCALE GENOMIC DNA]</scope>
    <source>
        <strain evidence="2">kam1</strain>
    </source>
</reference>